<keyword evidence="2" id="KW-1185">Reference proteome</keyword>
<organism evidence="1 2">
    <name type="scientific">[Bacillus] enclensis</name>
    <dbReference type="NCBI Taxonomy" id="1402860"/>
    <lineage>
        <taxon>Bacteria</taxon>
        <taxon>Bacillati</taxon>
        <taxon>Bacillota</taxon>
        <taxon>Bacilli</taxon>
        <taxon>Bacillales</taxon>
        <taxon>Bacillaceae</taxon>
        <taxon>Rossellomorea</taxon>
    </lineage>
</organism>
<gene>
    <name evidence="1" type="ORF">GA0061094_0522</name>
</gene>
<dbReference type="PANTHER" id="PTHR48100:SF1">
    <property type="entry name" value="HISTIDINE PHOSPHATASE FAMILY PROTEIN-RELATED"/>
    <property type="match status" value="1"/>
</dbReference>
<dbReference type="OrthoDB" id="2435937at2"/>
<dbReference type="GO" id="GO:0016791">
    <property type="term" value="F:phosphatase activity"/>
    <property type="evidence" value="ECO:0007669"/>
    <property type="project" value="TreeGrafter"/>
</dbReference>
<dbReference type="Gene3D" id="3.40.50.1240">
    <property type="entry name" value="Phosphoglycerate mutase-like"/>
    <property type="match status" value="1"/>
</dbReference>
<dbReference type="InterPro" id="IPR029033">
    <property type="entry name" value="His_PPase_superfam"/>
</dbReference>
<dbReference type="InterPro" id="IPR013078">
    <property type="entry name" value="His_Pase_superF_clade-1"/>
</dbReference>
<dbReference type="Proteomes" id="UP000181997">
    <property type="component" value="Unassembled WGS sequence"/>
</dbReference>
<dbReference type="AlphaFoldDB" id="A0A0V8HKS7"/>
<accession>A0A0V8HKS7</accession>
<protein>
    <submittedName>
        <fullName evidence="1">Broad specificity phosphatase PhoE</fullName>
    </submittedName>
</protein>
<sequence length="193" mass="22535">MELLFIRHGQGEHTLDVPDSLHTSDPSLTFEGINQAKELKRNFSLTHSDVLIISPVRRTLQTAQIWSEDTACKKIVSPLVSPRMFPQNPEWVTLPCDQILTKDKIREDFPDFHVEEERAGEWWEKGINTLPDTEFQILAKDFLEWCKSFGNHRIYIVSHDGTITSYRQFITGRELSRKDFPKETGFLEVQYNR</sequence>
<reference evidence="2" key="1">
    <citation type="submission" date="2016-08" db="EMBL/GenBank/DDBJ databases">
        <authorList>
            <person name="Varghese N."/>
            <person name="Submissions Spin"/>
        </authorList>
    </citation>
    <scope>NUCLEOTIDE SEQUENCE [LARGE SCALE GENOMIC DNA]</scope>
    <source>
        <strain evidence="2">SGD-1123</strain>
    </source>
</reference>
<proteinExistence type="predicted"/>
<dbReference type="InterPro" id="IPR050275">
    <property type="entry name" value="PGM_Phosphatase"/>
</dbReference>
<dbReference type="SMART" id="SM00855">
    <property type="entry name" value="PGAM"/>
    <property type="match status" value="1"/>
</dbReference>
<evidence type="ECO:0000313" key="2">
    <source>
        <dbReference type="Proteomes" id="UP000181997"/>
    </source>
</evidence>
<dbReference type="GO" id="GO:0005737">
    <property type="term" value="C:cytoplasm"/>
    <property type="evidence" value="ECO:0007669"/>
    <property type="project" value="TreeGrafter"/>
</dbReference>
<dbReference type="RefSeq" id="WP_058297407.1">
    <property type="nucleotide sequence ID" value="NZ_FMAU01000001.1"/>
</dbReference>
<dbReference type="Pfam" id="PF00300">
    <property type="entry name" value="His_Phos_1"/>
    <property type="match status" value="1"/>
</dbReference>
<dbReference type="PANTHER" id="PTHR48100">
    <property type="entry name" value="BROAD-SPECIFICITY PHOSPHATASE YOR283W-RELATED"/>
    <property type="match status" value="1"/>
</dbReference>
<dbReference type="SUPFAM" id="SSF53254">
    <property type="entry name" value="Phosphoglycerate mutase-like"/>
    <property type="match status" value="1"/>
</dbReference>
<dbReference type="EMBL" id="FMAU01000001">
    <property type="protein sequence ID" value="SCB79165.1"/>
    <property type="molecule type" value="Genomic_DNA"/>
</dbReference>
<dbReference type="CDD" id="cd07040">
    <property type="entry name" value="HP"/>
    <property type="match status" value="1"/>
</dbReference>
<name>A0A0V8HKS7_9BACI</name>
<evidence type="ECO:0000313" key="1">
    <source>
        <dbReference type="EMBL" id="SCB79165.1"/>
    </source>
</evidence>